<dbReference type="CDD" id="cd06170">
    <property type="entry name" value="LuxR_C_like"/>
    <property type="match status" value="1"/>
</dbReference>
<evidence type="ECO:0000259" key="7">
    <source>
        <dbReference type="PROSITE" id="PS50043"/>
    </source>
</evidence>
<dbReference type="InterPro" id="IPR039420">
    <property type="entry name" value="WalR-like"/>
</dbReference>
<dbReference type="CDD" id="cd00156">
    <property type="entry name" value="REC"/>
    <property type="match status" value="1"/>
</dbReference>
<evidence type="ECO:0000256" key="4">
    <source>
        <dbReference type="ARBA" id="ARBA00023125"/>
    </source>
</evidence>
<name>A0A559J3C2_9BACL</name>
<keyword evidence="4" id="KW-0238">DNA-binding</keyword>
<keyword evidence="5" id="KW-0804">Transcription</keyword>
<comment type="caution">
    <text evidence="9">The sequence shown here is derived from an EMBL/GenBank/DDBJ whole genome shotgun (WGS) entry which is preliminary data.</text>
</comment>
<dbReference type="InterPro" id="IPR000792">
    <property type="entry name" value="Tscrpt_reg_LuxR_C"/>
</dbReference>
<dbReference type="InterPro" id="IPR011006">
    <property type="entry name" value="CheY-like_superfamily"/>
</dbReference>
<reference evidence="9 10" key="1">
    <citation type="submission" date="2019-07" db="EMBL/GenBank/DDBJ databases">
        <authorList>
            <person name="Kim J."/>
        </authorList>
    </citation>
    <scope>NUCLEOTIDE SEQUENCE [LARGE SCALE GENOMIC DNA]</scope>
    <source>
        <strain evidence="9 10">N4</strain>
    </source>
</reference>
<feature type="domain" description="HTH luxR-type" evidence="7">
    <location>
        <begin position="145"/>
        <end position="210"/>
    </location>
</feature>
<dbReference type="Pfam" id="PF00072">
    <property type="entry name" value="Response_reg"/>
    <property type="match status" value="1"/>
</dbReference>
<keyword evidence="1 6" id="KW-0597">Phosphoprotein</keyword>
<evidence type="ECO:0000256" key="1">
    <source>
        <dbReference type="ARBA" id="ARBA00022553"/>
    </source>
</evidence>
<keyword evidence="10" id="KW-1185">Reference proteome</keyword>
<dbReference type="InterPro" id="IPR001789">
    <property type="entry name" value="Sig_transdc_resp-reg_receiver"/>
</dbReference>
<evidence type="ECO:0000256" key="3">
    <source>
        <dbReference type="ARBA" id="ARBA00023015"/>
    </source>
</evidence>
<evidence type="ECO:0000259" key="8">
    <source>
        <dbReference type="PROSITE" id="PS50110"/>
    </source>
</evidence>
<protein>
    <submittedName>
        <fullName evidence="9">Response regulator transcription factor</fullName>
    </submittedName>
</protein>
<dbReference type="Gene3D" id="1.10.10.10">
    <property type="entry name" value="Winged helix-like DNA-binding domain superfamily/Winged helix DNA-binding domain"/>
    <property type="match status" value="1"/>
</dbReference>
<dbReference type="GO" id="GO:0006355">
    <property type="term" value="P:regulation of DNA-templated transcription"/>
    <property type="evidence" value="ECO:0007669"/>
    <property type="project" value="InterPro"/>
</dbReference>
<dbReference type="PROSITE" id="PS50043">
    <property type="entry name" value="HTH_LUXR_2"/>
    <property type="match status" value="1"/>
</dbReference>
<dbReference type="PROSITE" id="PS50110">
    <property type="entry name" value="RESPONSE_REGULATORY"/>
    <property type="match status" value="1"/>
</dbReference>
<dbReference type="SUPFAM" id="SSF52172">
    <property type="entry name" value="CheY-like"/>
    <property type="match status" value="1"/>
</dbReference>
<keyword evidence="3" id="KW-0805">Transcription regulation</keyword>
<evidence type="ECO:0000256" key="6">
    <source>
        <dbReference type="PROSITE-ProRule" id="PRU00169"/>
    </source>
</evidence>
<dbReference type="GO" id="GO:0000160">
    <property type="term" value="P:phosphorelay signal transduction system"/>
    <property type="evidence" value="ECO:0007669"/>
    <property type="project" value="UniProtKB-KW"/>
</dbReference>
<dbReference type="PANTHER" id="PTHR43214">
    <property type="entry name" value="TWO-COMPONENT RESPONSE REGULATOR"/>
    <property type="match status" value="1"/>
</dbReference>
<keyword evidence="2" id="KW-0902">Two-component regulatory system</keyword>
<dbReference type="SMART" id="SM00421">
    <property type="entry name" value="HTH_LUXR"/>
    <property type="match status" value="1"/>
</dbReference>
<dbReference type="SUPFAM" id="SSF46894">
    <property type="entry name" value="C-terminal effector domain of the bipartite response regulators"/>
    <property type="match status" value="1"/>
</dbReference>
<feature type="domain" description="Response regulatory" evidence="8">
    <location>
        <begin position="4"/>
        <end position="123"/>
    </location>
</feature>
<dbReference type="AlphaFoldDB" id="A0A559J3C2"/>
<evidence type="ECO:0000256" key="2">
    <source>
        <dbReference type="ARBA" id="ARBA00023012"/>
    </source>
</evidence>
<dbReference type="Gene3D" id="3.40.50.2300">
    <property type="match status" value="1"/>
</dbReference>
<dbReference type="InterPro" id="IPR036388">
    <property type="entry name" value="WH-like_DNA-bd_sf"/>
</dbReference>
<dbReference type="PRINTS" id="PR00038">
    <property type="entry name" value="HTHLUXR"/>
</dbReference>
<dbReference type="OrthoDB" id="192836at2"/>
<dbReference type="GO" id="GO:0003677">
    <property type="term" value="F:DNA binding"/>
    <property type="evidence" value="ECO:0007669"/>
    <property type="project" value="UniProtKB-KW"/>
</dbReference>
<accession>A0A559J3C2</accession>
<dbReference type="InterPro" id="IPR016032">
    <property type="entry name" value="Sig_transdc_resp-reg_C-effctor"/>
</dbReference>
<dbReference type="RefSeq" id="WP_144991489.1">
    <property type="nucleotide sequence ID" value="NZ_VNJK01000001.1"/>
</dbReference>
<evidence type="ECO:0000256" key="5">
    <source>
        <dbReference type="ARBA" id="ARBA00023163"/>
    </source>
</evidence>
<feature type="modified residue" description="4-aspartylphosphate" evidence="6">
    <location>
        <position position="58"/>
    </location>
</feature>
<evidence type="ECO:0000313" key="9">
    <source>
        <dbReference type="EMBL" id="TVX94385.1"/>
    </source>
</evidence>
<organism evidence="9 10">
    <name type="scientific">Paenibacillus agilis</name>
    <dbReference type="NCBI Taxonomy" id="3020863"/>
    <lineage>
        <taxon>Bacteria</taxon>
        <taxon>Bacillati</taxon>
        <taxon>Bacillota</taxon>
        <taxon>Bacilli</taxon>
        <taxon>Bacillales</taxon>
        <taxon>Paenibacillaceae</taxon>
        <taxon>Paenibacillus</taxon>
    </lineage>
</organism>
<dbReference type="EMBL" id="VNJK01000001">
    <property type="protein sequence ID" value="TVX94385.1"/>
    <property type="molecule type" value="Genomic_DNA"/>
</dbReference>
<evidence type="ECO:0000313" key="10">
    <source>
        <dbReference type="Proteomes" id="UP000318102"/>
    </source>
</evidence>
<proteinExistence type="predicted"/>
<dbReference type="Pfam" id="PF00196">
    <property type="entry name" value="GerE"/>
    <property type="match status" value="1"/>
</dbReference>
<sequence length="214" mass="24968">MEKKLILVEGCPKWGERIRNQLECDRENWIVQCHINRLENFQECISNCSDCIDAAVVDVHEEGHFSGLELLRKIKEEFNCPIVVLSSHVDLEWMIEANQAGMNNFLGKSYLHELPSIIRHTMKCNPLWSNSSVQLLIENHSRLLYESRSKVLTHMEKEILRLVYKGYTLSRVQEELCIAERTVKNHINRILKKLQVNSSKEAAQLAHHKKMLHT</sequence>
<gene>
    <name evidence="9" type="ORF">FPZ44_15780</name>
</gene>
<dbReference type="Proteomes" id="UP000318102">
    <property type="component" value="Unassembled WGS sequence"/>
</dbReference>